<comment type="catalytic activity">
    <reaction evidence="1">
        <text>ATP + protein L-histidine = ADP + protein N-phospho-L-histidine.</text>
        <dbReference type="EC" id="2.7.13.3"/>
    </reaction>
</comment>
<dbReference type="InterPro" id="IPR003594">
    <property type="entry name" value="HATPase_dom"/>
</dbReference>
<dbReference type="InterPro" id="IPR050736">
    <property type="entry name" value="Sensor_HK_Regulatory"/>
</dbReference>
<dbReference type="SUPFAM" id="SSF47384">
    <property type="entry name" value="Homodimeric domain of signal transducing histidine kinase"/>
    <property type="match status" value="1"/>
</dbReference>
<dbReference type="GO" id="GO:0005886">
    <property type="term" value="C:plasma membrane"/>
    <property type="evidence" value="ECO:0007669"/>
    <property type="project" value="UniProtKB-SubCell"/>
</dbReference>
<evidence type="ECO:0000256" key="3">
    <source>
        <dbReference type="ARBA" id="ARBA00006402"/>
    </source>
</evidence>
<dbReference type="InterPro" id="IPR003660">
    <property type="entry name" value="HAMP_dom"/>
</dbReference>
<feature type="coiled-coil region" evidence="14">
    <location>
        <begin position="217"/>
        <end position="244"/>
    </location>
</feature>
<evidence type="ECO:0000256" key="10">
    <source>
        <dbReference type="ARBA" id="ARBA00022840"/>
    </source>
</evidence>
<dbReference type="Pfam" id="PF02518">
    <property type="entry name" value="HATPase_c"/>
    <property type="match status" value="1"/>
</dbReference>
<feature type="transmembrane region" description="Helical" evidence="15">
    <location>
        <begin position="12"/>
        <end position="30"/>
    </location>
</feature>
<gene>
    <name evidence="18" type="ORF">IC620_00900</name>
</gene>
<evidence type="ECO:0000256" key="6">
    <source>
        <dbReference type="ARBA" id="ARBA00022553"/>
    </source>
</evidence>
<comment type="caution">
    <text evidence="18">The sequence shown here is derived from an EMBL/GenBank/DDBJ whole genome shotgun (WGS) entry which is preliminary data.</text>
</comment>
<keyword evidence="9 18" id="KW-0418">Kinase</keyword>
<dbReference type="InterPro" id="IPR036890">
    <property type="entry name" value="HATPase_C_sf"/>
</dbReference>
<keyword evidence="5" id="KW-1003">Cell membrane</keyword>
<keyword evidence="10" id="KW-0067">ATP-binding</keyword>
<dbReference type="Gene3D" id="6.10.340.10">
    <property type="match status" value="1"/>
</dbReference>
<feature type="domain" description="Histidine kinase" evidence="16">
    <location>
        <begin position="251"/>
        <end position="467"/>
    </location>
</feature>
<dbReference type="RefSeq" id="WP_191139178.1">
    <property type="nucleotide sequence ID" value="NZ_JACXAG020000002.1"/>
</dbReference>
<dbReference type="SMART" id="SM00304">
    <property type="entry name" value="HAMP"/>
    <property type="match status" value="1"/>
</dbReference>
<dbReference type="CDD" id="cd00082">
    <property type="entry name" value="HisKA"/>
    <property type="match status" value="1"/>
</dbReference>
<dbReference type="GO" id="GO:0005524">
    <property type="term" value="F:ATP binding"/>
    <property type="evidence" value="ECO:0007669"/>
    <property type="project" value="UniProtKB-KW"/>
</dbReference>
<evidence type="ECO:0000313" key="19">
    <source>
        <dbReference type="Proteomes" id="UP000661691"/>
    </source>
</evidence>
<dbReference type="InterPro" id="IPR004358">
    <property type="entry name" value="Sig_transdc_His_kin-like_C"/>
</dbReference>
<dbReference type="SMART" id="SM00388">
    <property type="entry name" value="HisKA"/>
    <property type="match status" value="1"/>
</dbReference>
<keyword evidence="7" id="KW-0808">Transferase</keyword>
<keyword evidence="14" id="KW-0175">Coiled coil</keyword>
<dbReference type="SUPFAM" id="SSF158472">
    <property type="entry name" value="HAMP domain-like"/>
    <property type="match status" value="1"/>
</dbReference>
<reference evidence="18" key="1">
    <citation type="submission" date="2020-09" db="EMBL/GenBank/DDBJ databases">
        <title>A novel bacterium of genus Hazenella, isolated from South China Sea.</title>
        <authorList>
            <person name="Huang H."/>
            <person name="Mo K."/>
            <person name="Hu Y."/>
        </authorList>
    </citation>
    <scope>NUCLEOTIDE SEQUENCE</scope>
    <source>
        <strain evidence="18">IB182357</strain>
    </source>
</reference>
<organism evidence="18 19">
    <name type="scientific">Polycladospora coralii</name>
    <dbReference type="NCBI Taxonomy" id="2771432"/>
    <lineage>
        <taxon>Bacteria</taxon>
        <taxon>Bacillati</taxon>
        <taxon>Bacillota</taxon>
        <taxon>Bacilli</taxon>
        <taxon>Bacillales</taxon>
        <taxon>Thermoactinomycetaceae</taxon>
        <taxon>Polycladospora</taxon>
    </lineage>
</organism>
<protein>
    <recommendedName>
        <fullName evidence="13">Circadian input-output histidine kinase CikA</fullName>
        <ecNumber evidence="4">2.7.13.3</ecNumber>
    </recommendedName>
</protein>
<dbReference type="InterPro" id="IPR036097">
    <property type="entry name" value="HisK_dim/P_sf"/>
</dbReference>
<feature type="transmembrane region" description="Helical" evidence="15">
    <location>
        <begin position="161"/>
        <end position="181"/>
    </location>
</feature>
<keyword evidence="15" id="KW-0812">Transmembrane</keyword>
<dbReference type="PRINTS" id="PR00344">
    <property type="entry name" value="BCTRLSENSOR"/>
</dbReference>
<accession>A0A926RTA8</accession>
<evidence type="ECO:0000256" key="9">
    <source>
        <dbReference type="ARBA" id="ARBA00022777"/>
    </source>
</evidence>
<keyword evidence="11" id="KW-0902">Two-component regulatory system</keyword>
<evidence type="ECO:0000256" key="13">
    <source>
        <dbReference type="ARBA" id="ARBA00074306"/>
    </source>
</evidence>
<dbReference type="InterPro" id="IPR005467">
    <property type="entry name" value="His_kinase_dom"/>
</dbReference>
<dbReference type="FunFam" id="1.10.287.130:FF:000001">
    <property type="entry name" value="Two-component sensor histidine kinase"/>
    <property type="match status" value="1"/>
</dbReference>
<dbReference type="SMART" id="SM00387">
    <property type="entry name" value="HATPase_c"/>
    <property type="match status" value="1"/>
</dbReference>
<evidence type="ECO:0000256" key="11">
    <source>
        <dbReference type="ARBA" id="ARBA00023012"/>
    </source>
</evidence>
<evidence type="ECO:0000313" key="18">
    <source>
        <dbReference type="EMBL" id="MBD1370919.1"/>
    </source>
</evidence>
<feature type="domain" description="HAMP" evidence="17">
    <location>
        <begin position="183"/>
        <end position="236"/>
    </location>
</feature>
<dbReference type="EMBL" id="JACXAH010000002">
    <property type="protein sequence ID" value="MBD1370919.1"/>
    <property type="molecule type" value="Genomic_DNA"/>
</dbReference>
<evidence type="ECO:0000259" key="17">
    <source>
        <dbReference type="PROSITE" id="PS50885"/>
    </source>
</evidence>
<keyword evidence="12 15" id="KW-0472">Membrane</keyword>
<dbReference type="EC" id="2.7.13.3" evidence="4"/>
<evidence type="ECO:0000256" key="7">
    <source>
        <dbReference type="ARBA" id="ARBA00022679"/>
    </source>
</evidence>
<dbReference type="Proteomes" id="UP000661691">
    <property type="component" value="Unassembled WGS sequence"/>
</dbReference>
<evidence type="ECO:0000256" key="2">
    <source>
        <dbReference type="ARBA" id="ARBA00004651"/>
    </source>
</evidence>
<evidence type="ECO:0000256" key="15">
    <source>
        <dbReference type="SAM" id="Phobius"/>
    </source>
</evidence>
<dbReference type="PANTHER" id="PTHR43711:SF1">
    <property type="entry name" value="HISTIDINE KINASE 1"/>
    <property type="match status" value="1"/>
</dbReference>
<dbReference type="SUPFAM" id="SSF55874">
    <property type="entry name" value="ATPase domain of HSP90 chaperone/DNA topoisomerase II/histidine kinase"/>
    <property type="match status" value="1"/>
</dbReference>
<dbReference type="Gene3D" id="1.10.287.130">
    <property type="match status" value="1"/>
</dbReference>
<evidence type="ECO:0000256" key="5">
    <source>
        <dbReference type="ARBA" id="ARBA00022475"/>
    </source>
</evidence>
<evidence type="ECO:0000256" key="14">
    <source>
        <dbReference type="SAM" id="Coils"/>
    </source>
</evidence>
<dbReference type="Gene3D" id="3.30.565.10">
    <property type="entry name" value="Histidine kinase-like ATPase, C-terminal domain"/>
    <property type="match status" value="1"/>
</dbReference>
<evidence type="ECO:0000259" key="16">
    <source>
        <dbReference type="PROSITE" id="PS50109"/>
    </source>
</evidence>
<keyword evidence="15" id="KW-1133">Transmembrane helix</keyword>
<evidence type="ECO:0000256" key="4">
    <source>
        <dbReference type="ARBA" id="ARBA00012438"/>
    </source>
</evidence>
<dbReference type="PROSITE" id="PS50109">
    <property type="entry name" value="HIS_KIN"/>
    <property type="match status" value="1"/>
</dbReference>
<keyword evidence="8" id="KW-0547">Nucleotide-binding</keyword>
<comment type="similarity">
    <text evidence="3">In the N-terminal section; belongs to the phytochrome family.</text>
</comment>
<evidence type="ECO:0000256" key="12">
    <source>
        <dbReference type="ARBA" id="ARBA00023136"/>
    </source>
</evidence>
<evidence type="ECO:0000256" key="8">
    <source>
        <dbReference type="ARBA" id="ARBA00022741"/>
    </source>
</evidence>
<sequence>MTLFRRMFLGHVTVLIVAIFLISTLLNYNVERILMNEDQRKVSLGMNRLVSKAERRAGNRGAIRIEKLKELEYGLQVDGIYLIILDPDKNPLYYDENSISNNEVREVIDQIRKNEDSHSLNQKLQGENFQSQPLLLEEGMGNLILYLPNGRNQQVMSEMRYALFVGAMIALLVSVMISFWLSKRLSVRIKSLRDGTKSIKYGNYDVRIPTLDENDEIKELAEDFNEMANQLALTQQELQAFEQSRSQFLLDISHELRTPLTSIRGWLEALRKGYVEKEEQSRVFANMEKETLRLTRLIQELMDLEKIRSGKMELNKQLYHVDQLFSLVHDQLYWMAEDKGLKIKLELPTGEQTAIFGDYDRILQILVNLTRNAIQFTEQGRVTLRAEQRETETIVSICDTGQGMSKEEQKKIWERFFKVDPSRVRKGGETGLGLAIVKQLVEAHGGKIFVQSEKESGSCFIFVLPMS</sequence>
<dbReference type="GO" id="GO:0000155">
    <property type="term" value="F:phosphorelay sensor kinase activity"/>
    <property type="evidence" value="ECO:0007669"/>
    <property type="project" value="InterPro"/>
</dbReference>
<evidence type="ECO:0000256" key="1">
    <source>
        <dbReference type="ARBA" id="ARBA00000085"/>
    </source>
</evidence>
<keyword evidence="19" id="KW-1185">Reference proteome</keyword>
<dbReference type="FunFam" id="3.30.565.10:FF:000010">
    <property type="entry name" value="Sensor histidine kinase RcsC"/>
    <property type="match status" value="1"/>
</dbReference>
<comment type="subcellular location">
    <subcellularLocation>
        <location evidence="2">Cell membrane</location>
        <topology evidence="2">Multi-pass membrane protein</topology>
    </subcellularLocation>
</comment>
<dbReference type="CDD" id="cd06225">
    <property type="entry name" value="HAMP"/>
    <property type="match status" value="1"/>
</dbReference>
<dbReference type="Pfam" id="PF00512">
    <property type="entry name" value="HisKA"/>
    <property type="match status" value="1"/>
</dbReference>
<dbReference type="InterPro" id="IPR003661">
    <property type="entry name" value="HisK_dim/P_dom"/>
</dbReference>
<keyword evidence="6" id="KW-0597">Phosphoprotein</keyword>
<dbReference type="AlphaFoldDB" id="A0A926RTA8"/>
<dbReference type="PANTHER" id="PTHR43711">
    <property type="entry name" value="TWO-COMPONENT HISTIDINE KINASE"/>
    <property type="match status" value="1"/>
</dbReference>
<proteinExistence type="inferred from homology"/>
<name>A0A926RTA8_9BACL</name>
<dbReference type="PROSITE" id="PS50885">
    <property type="entry name" value="HAMP"/>
    <property type="match status" value="1"/>
</dbReference>
<dbReference type="Pfam" id="PF00672">
    <property type="entry name" value="HAMP"/>
    <property type="match status" value="1"/>
</dbReference>